<organism evidence="2 3">
    <name type="scientific">Artemia franciscana</name>
    <name type="common">Brine shrimp</name>
    <name type="synonym">Artemia sanfranciscana</name>
    <dbReference type="NCBI Taxonomy" id="6661"/>
    <lineage>
        <taxon>Eukaryota</taxon>
        <taxon>Metazoa</taxon>
        <taxon>Ecdysozoa</taxon>
        <taxon>Arthropoda</taxon>
        <taxon>Crustacea</taxon>
        <taxon>Branchiopoda</taxon>
        <taxon>Anostraca</taxon>
        <taxon>Artemiidae</taxon>
        <taxon>Artemia</taxon>
    </lineage>
</organism>
<keyword evidence="3" id="KW-1185">Reference proteome</keyword>
<accession>A0AA88HIH7</accession>
<dbReference type="AlphaFoldDB" id="A0AA88HIH7"/>
<gene>
    <name evidence="2" type="ORF">QYM36_016358</name>
</gene>
<protein>
    <submittedName>
        <fullName evidence="2">Uncharacterized protein</fullName>
    </submittedName>
</protein>
<feature type="chain" id="PRO_5041705731" evidence="1">
    <location>
        <begin position="18"/>
        <end position="61"/>
    </location>
</feature>
<proteinExistence type="predicted"/>
<comment type="caution">
    <text evidence="2">The sequence shown here is derived from an EMBL/GenBank/DDBJ whole genome shotgun (WGS) entry which is preliminary data.</text>
</comment>
<evidence type="ECO:0000313" key="3">
    <source>
        <dbReference type="Proteomes" id="UP001187531"/>
    </source>
</evidence>
<evidence type="ECO:0000313" key="2">
    <source>
        <dbReference type="EMBL" id="KAK2706291.1"/>
    </source>
</evidence>
<name>A0AA88HIH7_ARTSF</name>
<sequence>MELLALVLLSGVGYTRPERLKAPVRGRDRVGSGNDENDNHLYTGSVGCDIDGVVCGKEDGT</sequence>
<evidence type="ECO:0000256" key="1">
    <source>
        <dbReference type="SAM" id="SignalP"/>
    </source>
</evidence>
<feature type="non-terminal residue" evidence="2">
    <location>
        <position position="1"/>
    </location>
</feature>
<feature type="signal peptide" evidence="1">
    <location>
        <begin position="1"/>
        <end position="17"/>
    </location>
</feature>
<reference evidence="2" key="1">
    <citation type="submission" date="2023-07" db="EMBL/GenBank/DDBJ databases">
        <title>Chromosome-level genome assembly of Artemia franciscana.</title>
        <authorList>
            <person name="Jo E."/>
        </authorList>
    </citation>
    <scope>NUCLEOTIDE SEQUENCE</scope>
    <source>
        <tissue evidence="2">Whole body</tissue>
    </source>
</reference>
<keyword evidence="1" id="KW-0732">Signal</keyword>
<dbReference type="EMBL" id="JAVRJZ010000020">
    <property type="protein sequence ID" value="KAK2706291.1"/>
    <property type="molecule type" value="Genomic_DNA"/>
</dbReference>
<dbReference type="Proteomes" id="UP001187531">
    <property type="component" value="Unassembled WGS sequence"/>
</dbReference>